<evidence type="ECO:0000259" key="10">
    <source>
        <dbReference type="PROSITE" id="PS50850"/>
    </source>
</evidence>
<evidence type="ECO:0000256" key="3">
    <source>
        <dbReference type="ARBA" id="ARBA00022475"/>
    </source>
</evidence>
<feature type="transmembrane region" description="Helical" evidence="8">
    <location>
        <begin position="254"/>
        <end position="275"/>
    </location>
</feature>
<comment type="caution">
    <text evidence="11">The sequence shown here is derived from an EMBL/GenBank/DDBJ whole genome shotgun (WGS) entry which is preliminary data.</text>
</comment>
<evidence type="ECO:0000256" key="9">
    <source>
        <dbReference type="SAM" id="SignalP"/>
    </source>
</evidence>
<keyword evidence="12" id="KW-1185">Reference proteome</keyword>
<name>A0A8H5FC84_9AGAR</name>
<evidence type="ECO:0000256" key="8">
    <source>
        <dbReference type="SAM" id="Phobius"/>
    </source>
</evidence>
<dbReference type="GO" id="GO:0005886">
    <property type="term" value="C:plasma membrane"/>
    <property type="evidence" value="ECO:0007669"/>
    <property type="project" value="UniProtKB-SubCell"/>
</dbReference>
<keyword evidence="5 8" id="KW-1133">Transmembrane helix</keyword>
<dbReference type="PANTHER" id="PTHR23502">
    <property type="entry name" value="MAJOR FACILITATOR SUPERFAMILY"/>
    <property type="match status" value="1"/>
</dbReference>
<dbReference type="CDD" id="cd17323">
    <property type="entry name" value="MFS_Tpo1_MDR_like"/>
    <property type="match status" value="1"/>
</dbReference>
<evidence type="ECO:0000313" key="12">
    <source>
        <dbReference type="Proteomes" id="UP000567179"/>
    </source>
</evidence>
<comment type="subcellular location">
    <subcellularLocation>
        <location evidence="1">Cell membrane</location>
        <topology evidence="1">Multi-pass membrane protein</topology>
    </subcellularLocation>
</comment>
<evidence type="ECO:0000256" key="2">
    <source>
        <dbReference type="ARBA" id="ARBA00022448"/>
    </source>
</evidence>
<sequence length="456" mass="49814">MFGRRIVFLVTLSLYAVFQIQGALCQNVATLLSCRLLTGIFGSSPLTNAGGTVSDIWSVRERGLASAIYATVPFLGPVIGPIVGGFVAENPRLGWHFTFWLMFIFSSMTLIAGYFLTPETYAPVLLRRRAAKLAKASNGTVHYISLHDSVNQSKTFSQVMRTNLRRPFIFLFTEPIVLVLAIYVSIVYGTLYALFSGFPIVFQDHRHFTPGTGGLAFLGVGLGIALGTASQSIQNRIYWRIMDQSKSGRAPPEARLHMATLGAVLAPVGLWWFAWTSSPSVHWIVPILAGVPFGMGVAQILQSLTTYLMDTYGIFFASAIAATIVLRSTCGAIFPIFAPLMFDALGDQWAMSVFAALSTVCAPIPFLLWKYGWWLRRRSRCAYKEFTDQADSIQSSSTVVSSQMEQTICERKIPISASGMPTPTLPPHSGSGLPGVSMHRKTLTIESAMSSQTSSS</sequence>
<keyword evidence="2" id="KW-0813">Transport</keyword>
<protein>
    <recommendedName>
        <fullName evidence="10">Major facilitator superfamily (MFS) profile domain-containing protein</fullName>
    </recommendedName>
</protein>
<feature type="transmembrane region" description="Helical" evidence="8">
    <location>
        <begin position="349"/>
        <end position="369"/>
    </location>
</feature>
<evidence type="ECO:0000256" key="1">
    <source>
        <dbReference type="ARBA" id="ARBA00004651"/>
    </source>
</evidence>
<evidence type="ECO:0000256" key="5">
    <source>
        <dbReference type="ARBA" id="ARBA00022989"/>
    </source>
</evidence>
<accession>A0A8H5FC84</accession>
<dbReference type="EMBL" id="JAACJJ010000001">
    <property type="protein sequence ID" value="KAF5331138.1"/>
    <property type="molecule type" value="Genomic_DNA"/>
</dbReference>
<feature type="signal peptide" evidence="9">
    <location>
        <begin position="1"/>
        <end position="25"/>
    </location>
</feature>
<proteinExistence type="inferred from homology"/>
<comment type="similarity">
    <text evidence="7">Belongs to the major facilitator superfamily. DHA1 family. Polyamines/proton antiporter (TC 2.A.1.2.16) subfamily.</text>
</comment>
<feature type="transmembrane region" description="Helical" evidence="8">
    <location>
        <begin position="281"/>
        <end position="301"/>
    </location>
</feature>
<dbReference type="InterPro" id="IPR011701">
    <property type="entry name" value="MFS"/>
</dbReference>
<evidence type="ECO:0000256" key="7">
    <source>
        <dbReference type="ARBA" id="ARBA00038459"/>
    </source>
</evidence>
<feature type="domain" description="Major facilitator superfamily (MFS) profile" evidence="10">
    <location>
        <begin position="1"/>
        <end position="373"/>
    </location>
</feature>
<dbReference type="Gene3D" id="1.20.1250.20">
    <property type="entry name" value="MFS general substrate transporter like domains"/>
    <property type="match status" value="1"/>
</dbReference>
<evidence type="ECO:0000256" key="6">
    <source>
        <dbReference type="ARBA" id="ARBA00023136"/>
    </source>
</evidence>
<dbReference type="FunFam" id="1.20.1250.20:FF:000011">
    <property type="entry name" value="MFS multidrug transporter, putative"/>
    <property type="match status" value="1"/>
</dbReference>
<dbReference type="PROSITE" id="PS51257">
    <property type="entry name" value="PROKAR_LIPOPROTEIN"/>
    <property type="match status" value="1"/>
</dbReference>
<feature type="transmembrane region" description="Helical" evidence="8">
    <location>
        <begin position="313"/>
        <end position="337"/>
    </location>
</feature>
<feature type="transmembrane region" description="Helical" evidence="8">
    <location>
        <begin position="215"/>
        <end position="233"/>
    </location>
</feature>
<dbReference type="OrthoDB" id="9986881at2759"/>
<feature type="transmembrane region" description="Helical" evidence="8">
    <location>
        <begin position="168"/>
        <end position="195"/>
    </location>
</feature>
<feature type="transmembrane region" description="Helical" evidence="8">
    <location>
        <begin position="97"/>
        <end position="117"/>
    </location>
</feature>
<reference evidence="11 12" key="1">
    <citation type="journal article" date="2020" name="ISME J.">
        <title>Uncovering the hidden diversity of litter-decomposition mechanisms in mushroom-forming fungi.</title>
        <authorList>
            <person name="Floudas D."/>
            <person name="Bentzer J."/>
            <person name="Ahren D."/>
            <person name="Johansson T."/>
            <person name="Persson P."/>
            <person name="Tunlid A."/>
        </authorList>
    </citation>
    <scope>NUCLEOTIDE SEQUENCE [LARGE SCALE GENOMIC DNA]</scope>
    <source>
        <strain evidence="11 12">CBS 101986</strain>
    </source>
</reference>
<evidence type="ECO:0000256" key="4">
    <source>
        <dbReference type="ARBA" id="ARBA00022692"/>
    </source>
</evidence>
<keyword evidence="6 8" id="KW-0472">Membrane</keyword>
<gene>
    <name evidence="11" type="ORF">D9619_005748</name>
</gene>
<dbReference type="Pfam" id="PF07690">
    <property type="entry name" value="MFS_1"/>
    <property type="match status" value="1"/>
</dbReference>
<dbReference type="Proteomes" id="UP000567179">
    <property type="component" value="Unassembled WGS sequence"/>
</dbReference>
<dbReference type="GO" id="GO:0022857">
    <property type="term" value="F:transmembrane transporter activity"/>
    <property type="evidence" value="ECO:0007669"/>
    <property type="project" value="InterPro"/>
</dbReference>
<feature type="chain" id="PRO_5034316375" description="Major facilitator superfamily (MFS) profile domain-containing protein" evidence="9">
    <location>
        <begin position="26"/>
        <end position="456"/>
    </location>
</feature>
<keyword evidence="3" id="KW-1003">Cell membrane</keyword>
<dbReference type="AlphaFoldDB" id="A0A8H5FC84"/>
<keyword evidence="4 8" id="KW-0812">Transmembrane</keyword>
<keyword evidence="9" id="KW-0732">Signal</keyword>
<dbReference type="PROSITE" id="PS50850">
    <property type="entry name" value="MFS"/>
    <property type="match status" value="1"/>
</dbReference>
<dbReference type="InterPro" id="IPR020846">
    <property type="entry name" value="MFS_dom"/>
</dbReference>
<dbReference type="InterPro" id="IPR036259">
    <property type="entry name" value="MFS_trans_sf"/>
</dbReference>
<dbReference type="PANTHER" id="PTHR23502:SF186">
    <property type="entry name" value="MAJOR FACILITATOR SUPERFAMILY (MFS) PROFILE DOMAIN-CONTAINING PROTEIN"/>
    <property type="match status" value="1"/>
</dbReference>
<evidence type="ECO:0000313" key="11">
    <source>
        <dbReference type="EMBL" id="KAF5331138.1"/>
    </source>
</evidence>
<organism evidence="11 12">
    <name type="scientific">Psilocybe cf. subviscida</name>
    <dbReference type="NCBI Taxonomy" id="2480587"/>
    <lineage>
        <taxon>Eukaryota</taxon>
        <taxon>Fungi</taxon>
        <taxon>Dikarya</taxon>
        <taxon>Basidiomycota</taxon>
        <taxon>Agaricomycotina</taxon>
        <taxon>Agaricomycetes</taxon>
        <taxon>Agaricomycetidae</taxon>
        <taxon>Agaricales</taxon>
        <taxon>Agaricineae</taxon>
        <taxon>Strophariaceae</taxon>
        <taxon>Psilocybe</taxon>
    </lineage>
</organism>
<dbReference type="SUPFAM" id="SSF103473">
    <property type="entry name" value="MFS general substrate transporter"/>
    <property type="match status" value="1"/>
</dbReference>